<sequence>MGLEVNGEDVEELVEDHQNKLITEELQDLQREQQIRAFEELSSEEEGRENLH</sequence>
<evidence type="ECO:0000313" key="1">
    <source>
        <dbReference type="EMBL" id="CAH2276945.1"/>
    </source>
</evidence>
<name>A0AAD1RRS3_PELCU</name>
<gene>
    <name evidence="1" type="ORF">PECUL_23A005889</name>
</gene>
<accession>A0AAD1RRS3</accession>
<proteinExistence type="predicted"/>
<protein>
    <submittedName>
        <fullName evidence="1">Uncharacterized protein</fullName>
    </submittedName>
</protein>
<organism evidence="1 2">
    <name type="scientific">Pelobates cultripes</name>
    <name type="common">Western spadefoot toad</name>
    <dbReference type="NCBI Taxonomy" id="61616"/>
    <lineage>
        <taxon>Eukaryota</taxon>
        <taxon>Metazoa</taxon>
        <taxon>Chordata</taxon>
        <taxon>Craniata</taxon>
        <taxon>Vertebrata</taxon>
        <taxon>Euteleostomi</taxon>
        <taxon>Amphibia</taxon>
        <taxon>Batrachia</taxon>
        <taxon>Anura</taxon>
        <taxon>Pelobatoidea</taxon>
        <taxon>Pelobatidae</taxon>
        <taxon>Pelobates</taxon>
    </lineage>
</organism>
<keyword evidence="2" id="KW-1185">Reference proteome</keyword>
<feature type="non-terminal residue" evidence="1">
    <location>
        <position position="52"/>
    </location>
</feature>
<dbReference type="EMBL" id="OW240914">
    <property type="protein sequence ID" value="CAH2276945.1"/>
    <property type="molecule type" value="Genomic_DNA"/>
</dbReference>
<dbReference type="AlphaFoldDB" id="A0AAD1RRS3"/>
<evidence type="ECO:0000313" key="2">
    <source>
        <dbReference type="Proteomes" id="UP001295444"/>
    </source>
</evidence>
<reference evidence="1" key="1">
    <citation type="submission" date="2022-03" db="EMBL/GenBank/DDBJ databases">
        <authorList>
            <person name="Alioto T."/>
            <person name="Alioto T."/>
            <person name="Gomez Garrido J."/>
        </authorList>
    </citation>
    <scope>NUCLEOTIDE SEQUENCE</scope>
</reference>
<dbReference type="Proteomes" id="UP001295444">
    <property type="component" value="Chromosome 03"/>
</dbReference>